<dbReference type="AlphaFoldDB" id="A0AAE3DPY9"/>
<dbReference type="EMBL" id="JAJEPR010000001">
    <property type="protein sequence ID" value="MCC2188230.1"/>
    <property type="molecule type" value="Genomic_DNA"/>
</dbReference>
<dbReference type="InterPro" id="IPR035396">
    <property type="entry name" value="Bac_rhamnosid6H"/>
</dbReference>
<dbReference type="InterPro" id="IPR048932">
    <property type="entry name" value="Rhamnosid-like_N_bacteroidetes"/>
</dbReference>
<feature type="domain" description="Alpha-L-rhamnosidase six-hairpin glycosidase" evidence="1">
    <location>
        <begin position="248"/>
        <end position="574"/>
    </location>
</feature>
<feature type="domain" description="Alpha-rhamnosidase-like N-terminal" evidence="2">
    <location>
        <begin position="75"/>
        <end position="204"/>
    </location>
</feature>
<dbReference type="GO" id="GO:0005975">
    <property type="term" value="P:carbohydrate metabolic process"/>
    <property type="evidence" value="ECO:0007669"/>
    <property type="project" value="InterPro"/>
</dbReference>
<comment type="caution">
    <text evidence="3">The sequence shown here is derived from an EMBL/GenBank/DDBJ whole genome shotgun (WGS) entry which is preliminary data.</text>
</comment>
<gene>
    <name evidence="3" type="ORF">LKD71_00090</name>
</gene>
<dbReference type="PANTHER" id="PTHR34987:SF6">
    <property type="entry name" value="ALPHA-L-RHAMNOSIDASE SIX-HAIRPIN GLYCOSIDASE DOMAIN-CONTAINING PROTEIN"/>
    <property type="match status" value="1"/>
</dbReference>
<dbReference type="InterPro" id="IPR008928">
    <property type="entry name" value="6-hairpin_glycosidase_sf"/>
</dbReference>
<sequence>MSQWIWRYGEFECYHNMILHTRRQQYGYPEPVVWKLYAPEPVVCFKKEVTTEGGVFRIHALGNISVIVGAEPWNQKKYGGQREIKLEPGTTTVLIRVANTETFPCIYVDGVIESDDTWLCDDMSQDWKKVGTSEMFASSDQTPDHFPFSYLPVSWVKKEKVEGGVLFDFGKETFARTCFSGLGEGPVKVRFGESREEAMDAKWCVIRFEDKPEKGVLSYIPYAFRYLFVSDENVEVKAEYEYLPLEYKGSFHCSEEIINKVWDVAAYTFHLNSREFFLDGIKRDRWVWSADAYQSLFVNRYLFFDKEIEKRTLIALGGKQPFKVHINTIMDYSFFWIISLYEYYKTYGDKDFLEQIQDQMKAVMDFCLERRDEDGFMRGKPGDWVFIDWAPMDKTGALCGEQILFAKAMECYAAICAVIGRDDRGLGGEAEKLRKQIFEKFYDTEKKVFIDSYESGKRNVTRQSNILAYLFLGCDDTVKKDIYERVVLNDEVPQITTPYFKFYENQVHCKAGNTNLLEKSIREYYGSMLATGATTLYEEYDPTMTGVEHYAMYGNPFEKSLCHAWSASPIYLLGNFRLGVENTGIAYDTFDVRPNPGDLKGFQGKVPVPGGTVSVSVDQEEIRVYSEIPGGTLYVDGKTYTLEAKKECRVRRKSDV</sequence>
<keyword evidence="4" id="KW-1185">Reference proteome</keyword>
<accession>A0AAE3DPY9</accession>
<reference evidence="3 4" key="1">
    <citation type="submission" date="2021-10" db="EMBL/GenBank/DDBJ databases">
        <title>Anaerobic single-cell dispensing facilitates the cultivation of human gut bacteria.</title>
        <authorList>
            <person name="Afrizal A."/>
        </authorList>
    </citation>
    <scope>NUCLEOTIDE SEQUENCE [LARGE SCALE GENOMIC DNA]</scope>
    <source>
        <strain evidence="3 4">CLA-AA-H277</strain>
    </source>
</reference>
<dbReference type="SUPFAM" id="SSF48208">
    <property type="entry name" value="Six-hairpin glycosidases"/>
    <property type="match status" value="1"/>
</dbReference>
<dbReference type="Pfam" id="PF21209">
    <property type="entry name" value="Bac_rhamnosid-like_N"/>
    <property type="match status" value="1"/>
</dbReference>
<protein>
    <submittedName>
        <fullName evidence="3">Alpha-L-rhamnosidase</fullName>
    </submittedName>
</protein>
<evidence type="ECO:0000313" key="4">
    <source>
        <dbReference type="Proteomes" id="UP001197875"/>
    </source>
</evidence>
<dbReference type="Gene3D" id="2.60.420.10">
    <property type="entry name" value="Maltose phosphorylase, domain 3"/>
    <property type="match status" value="1"/>
</dbReference>
<dbReference type="Pfam" id="PF17389">
    <property type="entry name" value="Bac_rhamnosid6H"/>
    <property type="match status" value="1"/>
</dbReference>
<dbReference type="RefSeq" id="WP_227613877.1">
    <property type="nucleotide sequence ID" value="NZ_JAJEPR010000001.1"/>
</dbReference>
<dbReference type="Gene3D" id="2.60.120.260">
    <property type="entry name" value="Galactose-binding domain-like"/>
    <property type="match status" value="2"/>
</dbReference>
<evidence type="ECO:0000259" key="2">
    <source>
        <dbReference type="Pfam" id="PF21209"/>
    </source>
</evidence>
<name>A0AAE3DPY9_9FIRM</name>
<dbReference type="Gene3D" id="1.50.10.10">
    <property type="match status" value="1"/>
</dbReference>
<dbReference type="PANTHER" id="PTHR34987">
    <property type="entry name" value="C, PUTATIVE (AFU_ORTHOLOGUE AFUA_3G02880)-RELATED"/>
    <property type="match status" value="1"/>
</dbReference>
<dbReference type="InterPro" id="IPR012341">
    <property type="entry name" value="6hp_glycosidase-like_sf"/>
</dbReference>
<organism evidence="3 4">
    <name type="scientific">Fusicatenibacter faecihominis</name>
    <dbReference type="NCBI Taxonomy" id="2881276"/>
    <lineage>
        <taxon>Bacteria</taxon>
        <taxon>Bacillati</taxon>
        <taxon>Bacillota</taxon>
        <taxon>Clostridia</taxon>
        <taxon>Lachnospirales</taxon>
        <taxon>Lachnospiraceae</taxon>
        <taxon>Fusicatenibacter</taxon>
    </lineage>
</organism>
<evidence type="ECO:0000313" key="3">
    <source>
        <dbReference type="EMBL" id="MCC2188230.1"/>
    </source>
</evidence>
<proteinExistence type="predicted"/>
<dbReference type="Proteomes" id="UP001197875">
    <property type="component" value="Unassembled WGS sequence"/>
</dbReference>
<evidence type="ECO:0000259" key="1">
    <source>
        <dbReference type="Pfam" id="PF17389"/>
    </source>
</evidence>